<organism evidence="1 2">
    <name type="scientific">Hymenobacter montanus</name>
    <dbReference type="NCBI Taxonomy" id="2771359"/>
    <lineage>
        <taxon>Bacteria</taxon>
        <taxon>Pseudomonadati</taxon>
        <taxon>Bacteroidota</taxon>
        <taxon>Cytophagia</taxon>
        <taxon>Cytophagales</taxon>
        <taxon>Hymenobacteraceae</taxon>
        <taxon>Hymenobacter</taxon>
    </lineage>
</organism>
<comment type="caution">
    <text evidence="1">The sequence shown here is derived from an EMBL/GenBank/DDBJ whole genome shotgun (WGS) entry which is preliminary data.</text>
</comment>
<keyword evidence="2" id="KW-1185">Reference proteome</keyword>
<name>A0A927BGN6_9BACT</name>
<evidence type="ECO:0008006" key="3">
    <source>
        <dbReference type="Google" id="ProtNLM"/>
    </source>
</evidence>
<gene>
    <name evidence="1" type="ORF">IC235_18245</name>
</gene>
<sequence>MRLLEGTLTQRSFVFCGAHIPAPQWRRGDVLVIVDNLTVHKRGGRRKELTGQALLGIDRGDEQPNRRNWLLCFRQLLTLGGLTLASICCAPPCPKLRPHTKAPISTATLGGKPHDGKTG</sequence>
<accession>A0A927BGN6</accession>
<dbReference type="Proteomes" id="UP000612233">
    <property type="component" value="Unassembled WGS sequence"/>
</dbReference>
<proteinExistence type="predicted"/>
<dbReference type="RefSeq" id="WP_191006646.1">
    <property type="nucleotide sequence ID" value="NZ_JACXAD010000024.1"/>
</dbReference>
<evidence type="ECO:0000313" key="1">
    <source>
        <dbReference type="EMBL" id="MBD2769834.1"/>
    </source>
</evidence>
<protein>
    <recommendedName>
        <fullName evidence="3">Tc1-like transposase DDE domain-containing protein</fullName>
    </recommendedName>
</protein>
<dbReference type="AlphaFoldDB" id="A0A927BGN6"/>
<reference evidence="1" key="1">
    <citation type="submission" date="2020-09" db="EMBL/GenBank/DDBJ databases">
        <authorList>
            <person name="Kim M.K."/>
        </authorList>
    </citation>
    <scope>NUCLEOTIDE SEQUENCE</scope>
    <source>
        <strain evidence="1">BT664</strain>
    </source>
</reference>
<evidence type="ECO:0000313" key="2">
    <source>
        <dbReference type="Proteomes" id="UP000612233"/>
    </source>
</evidence>
<dbReference type="EMBL" id="JACXAD010000024">
    <property type="protein sequence ID" value="MBD2769834.1"/>
    <property type="molecule type" value="Genomic_DNA"/>
</dbReference>